<dbReference type="Gene3D" id="2.170.150.70">
    <property type="match status" value="1"/>
</dbReference>
<name>A0A7H1JAA8_9GAMM</name>
<reference evidence="1 2" key="1">
    <citation type="submission" date="2020-09" db="EMBL/GenBank/DDBJ databases">
        <title>Complete genome sequence of an Arctic sea ice bacterium Marinomonas arctica BSI20414.</title>
        <authorList>
            <person name="Liao L."/>
            <person name="Chen B."/>
        </authorList>
    </citation>
    <scope>NUCLEOTIDE SEQUENCE [LARGE SCALE GENOMIC DNA]</scope>
    <source>
        <strain evidence="1 2">BSI20414</strain>
    </source>
</reference>
<dbReference type="AlphaFoldDB" id="A0A7H1JAA8"/>
<dbReference type="Proteomes" id="UP000516370">
    <property type="component" value="Chromosome"/>
</dbReference>
<keyword evidence="2" id="KW-1185">Reference proteome</keyword>
<organism evidence="1 2">
    <name type="scientific">Marinomonas arctica</name>
    <dbReference type="NCBI Taxonomy" id="383750"/>
    <lineage>
        <taxon>Bacteria</taxon>
        <taxon>Pseudomonadati</taxon>
        <taxon>Pseudomonadota</taxon>
        <taxon>Gammaproteobacteria</taxon>
        <taxon>Oceanospirillales</taxon>
        <taxon>Oceanospirillaceae</taxon>
        <taxon>Marinomonas</taxon>
    </lineage>
</organism>
<evidence type="ECO:0008006" key="3">
    <source>
        <dbReference type="Google" id="ProtNLM"/>
    </source>
</evidence>
<dbReference type="OrthoDB" id="5500342at2"/>
<evidence type="ECO:0000313" key="2">
    <source>
        <dbReference type="Proteomes" id="UP000516370"/>
    </source>
</evidence>
<protein>
    <recommendedName>
        <fullName evidence="3">CENP-V/GFA domain-containing protein</fullName>
    </recommendedName>
</protein>
<proteinExistence type="predicted"/>
<dbReference type="EMBL" id="CP061081">
    <property type="protein sequence ID" value="QNT07424.1"/>
    <property type="molecule type" value="Genomic_DNA"/>
</dbReference>
<dbReference type="KEGG" id="mard:IBG28_07350"/>
<dbReference type="Pfam" id="PF19648">
    <property type="entry name" value="DUF6151"/>
    <property type="match status" value="1"/>
</dbReference>
<evidence type="ECO:0000313" key="1">
    <source>
        <dbReference type="EMBL" id="QNT07424.1"/>
    </source>
</evidence>
<gene>
    <name evidence="1" type="ORF">IBG28_07350</name>
</gene>
<dbReference type="RefSeq" id="WP_111606577.1">
    <property type="nucleotide sequence ID" value="NZ_BMLJ01000007.1"/>
</dbReference>
<accession>A0A7H1JAA8</accession>
<sequence>MSDVNLKCACGTVRGKISSVSSRIGTRIICCCHDCQAFAHYLGQGESVLDQYGGTNIFQTPMSSLTITEGKSQIACLRLSAKGLHRWYASCCNTPIGNTFGAGGPFIGVIHSFMDNSQTQDVDLGKSRGYVFSQFAKSSIPEDLKASPININFRMVTKILAWKLKGFSKPSAFFNNAGEPICAPHVLEKKREET</sequence>
<dbReference type="InterPro" id="IPR046149">
    <property type="entry name" value="DUF6151"/>
</dbReference>